<gene>
    <name evidence="1" type="ORF">SAMN02745111_01803</name>
</gene>
<name>A0A1T4VVW4_9FIRM</name>
<proteinExistence type="predicted"/>
<dbReference type="AlphaFoldDB" id="A0A1T4VVW4"/>
<dbReference type="RefSeq" id="WP_078766651.1">
    <property type="nucleotide sequence ID" value="NZ_FUXZ01000010.1"/>
</dbReference>
<organism evidence="1 2">
    <name type="scientific">Eubacterium uniforme</name>
    <dbReference type="NCBI Taxonomy" id="39495"/>
    <lineage>
        <taxon>Bacteria</taxon>
        <taxon>Bacillati</taxon>
        <taxon>Bacillota</taxon>
        <taxon>Clostridia</taxon>
        <taxon>Eubacteriales</taxon>
        <taxon>Eubacteriaceae</taxon>
        <taxon>Eubacterium</taxon>
    </lineage>
</organism>
<dbReference type="STRING" id="39495.SAMN02745111_01803"/>
<protein>
    <submittedName>
        <fullName evidence="1">Uncharacterized protein</fullName>
    </submittedName>
</protein>
<keyword evidence="2" id="KW-1185">Reference proteome</keyword>
<dbReference type="OrthoDB" id="1770806at2"/>
<reference evidence="1 2" key="1">
    <citation type="submission" date="2017-02" db="EMBL/GenBank/DDBJ databases">
        <authorList>
            <person name="Peterson S.W."/>
        </authorList>
    </citation>
    <scope>NUCLEOTIDE SEQUENCE [LARGE SCALE GENOMIC DNA]</scope>
    <source>
        <strain evidence="1 2">ATCC 35992</strain>
    </source>
</reference>
<accession>A0A1T4VVW4</accession>
<dbReference type="EMBL" id="FUXZ01000010">
    <property type="protein sequence ID" value="SKA69154.1"/>
    <property type="molecule type" value="Genomic_DNA"/>
</dbReference>
<sequence length="138" mass="15874">MDKNKVYKDISKFIYKYTHDAALTYPIPSDYAELAMDMGFAKNSLRMEFPEGSHMGPGRPIVRDIYDSGRNCGKELSYSYNVGMGGQVEVVYYLNEGVELDEEELEIYQWVCDQIFLVYGKQQVIDALNLMTKVKGQR</sequence>
<evidence type="ECO:0000313" key="2">
    <source>
        <dbReference type="Proteomes" id="UP000190814"/>
    </source>
</evidence>
<evidence type="ECO:0000313" key="1">
    <source>
        <dbReference type="EMBL" id="SKA69154.1"/>
    </source>
</evidence>
<dbReference type="Proteomes" id="UP000190814">
    <property type="component" value="Unassembled WGS sequence"/>
</dbReference>